<reference evidence="1 2" key="1">
    <citation type="submission" date="2024-06" db="EMBL/GenBank/DDBJ databases">
        <authorList>
            <person name="Bataeva Y.V."/>
            <person name="Grigorian L.N."/>
            <person name="Solomentsev V.I."/>
        </authorList>
    </citation>
    <scope>NUCLEOTIDE SEQUENCE [LARGE SCALE GENOMIC DNA]</scope>
    <source>
        <strain evidence="2">SCPM-O-B-12605 (RCAM04882)</strain>
    </source>
</reference>
<keyword evidence="2" id="KW-1185">Reference proteome</keyword>
<protein>
    <submittedName>
        <fullName evidence="1">Uncharacterized protein</fullName>
    </submittedName>
</protein>
<proteinExistence type="predicted"/>
<name>A0ABV1ZR27_9ACTN</name>
<accession>A0ABV1ZR27</accession>
<sequence>MTESQDIQAQAREALLKKIVELAPVSEEAEDVKDLAEAYALIVSTDEEHAGH</sequence>
<dbReference type="EMBL" id="JBEQNB010000002">
    <property type="protein sequence ID" value="MES0833100.1"/>
    <property type="molecule type" value="Genomic_DNA"/>
</dbReference>
<comment type="caution">
    <text evidence="1">The sequence shown here is derived from an EMBL/GenBank/DDBJ whole genome shotgun (WGS) entry which is preliminary data.</text>
</comment>
<dbReference type="Proteomes" id="UP001432401">
    <property type="component" value="Unassembled WGS sequence"/>
</dbReference>
<dbReference type="RefSeq" id="WP_267949780.1">
    <property type="nucleotide sequence ID" value="NZ_JBEQNA010000001.1"/>
</dbReference>
<organism evidence="1 2">
    <name type="scientific">Nocardiopsis tropica</name>
    <dbReference type="NCBI Taxonomy" id="109330"/>
    <lineage>
        <taxon>Bacteria</taxon>
        <taxon>Bacillati</taxon>
        <taxon>Actinomycetota</taxon>
        <taxon>Actinomycetes</taxon>
        <taxon>Streptosporangiales</taxon>
        <taxon>Nocardiopsidaceae</taxon>
        <taxon>Nocardiopsis</taxon>
    </lineage>
</organism>
<gene>
    <name evidence="1" type="ORF">ABUK86_04895</name>
</gene>
<evidence type="ECO:0000313" key="2">
    <source>
        <dbReference type="Proteomes" id="UP001432401"/>
    </source>
</evidence>
<evidence type="ECO:0000313" key="1">
    <source>
        <dbReference type="EMBL" id="MES0833100.1"/>
    </source>
</evidence>